<dbReference type="EMBL" id="LT598447">
    <property type="protein sequence ID" value="SCV05261.1"/>
    <property type="molecule type" value="Genomic_DNA"/>
</dbReference>
<dbReference type="SUPFAM" id="SSF54928">
    <property type="entry name" value="RNA-binding domain, RBD"/>
    <property type="match status" value="2"/>
</dbReference>
<evidence type="ECO:0000259" key="4">
    <source>
        <dbReference type="PROSITE" id="PS50102"/>
    </source>
</evidence>
<dbReference type="SMART" id="SM00360">
    <property type="entry name" value="RRM"/>
    <property type="match status" value="2"/>
</dbReference>
<feature type="compositionally biased region" description="Basic and acidic residues" evidence="3">
    <location>
        <begin position="13"/>
        <end position="35"/>
    </location>
</feature>
<feature type="region of interest" description="Disordered" evidence="3">
    <location>
        <begin position="307"/>
        <end position="403"/>
    </location>
</feature>
<feature type="region of interest" description="Disordered" evidence="3">
    <location>
        <begin position="1"/>
        <end position="47"/>
    </location>
</feature>
<dbReference type="PANTHER" id="PTHR23236">
    <property type="entry name" value="EUKARYOTIC TRANSLATION INITIATION FACTOR 4B/4H"/>
    <property type="match status" value="1"/>
</dbReference>
<dbReference type="OrthoDB" id="1875751at2759"/>
<feature type="domain" description="RRM" evidence="4">
    <location>
        <begin position="124"/>
        <end position="217"/>
    </location>
</feature>
<feature type="compositionally biased region" description="Basic and acidic residues" evidence="3">
    <location>
        <begin position="79"/>
        <end position="97"/>
    </location>
</feature>
<dbReference type="GO" id="GO:0003723">
    <property type="term" value="F:RNA binding"/>
    <property type="evidence" value="ECO:0007669"/>
    <property type="project" value="UniProtKB-UniRule"/>
</dbReference>
<dbReference type="InterPro" id="IPR035979">
    <property type="entry name" value="RBD_domain_sf"/>
</dbReference>
<dbReference type="PROSITE" id="PS50102">
    <property type="entry name" value="RRM"/>
    <property type="match status" value="2"/>
</dbReference>
<protein>
    <submittedName>
        <fullName evidence="5">LANO_0H03598g1_1</fullName>
    </submittedName>
</protein>
<dbReference type="PANTHER" id="PTHR23236:SF95">
    <property type="entry name" value="NUCLEOLAR PROTEIN 13"/>
    <property type="match status" value="1"/>
</dbReference>
<feature type="compositionally biased region" description="Basic and acidic residues" evidence="3">
    <location>
        <begin position="308"/>
        <end position="327"/>
    </location>
</feature>
<feature type="domain" description="RRM" evidence="4">
    <location>
        <begin position="237"/>
        <end position="315"/>
    </location>
</feature>
<organism evidence="5 6">
    <name type="scientific">Lachancea nothofagi CBS 11611</name>
    <dbReference type="NCBI Taxonomy" id="1266666"/>
    <lineage>
        <taxon>Eukaryota</taxon>
        <taxon>Fungi</taxon>
        <taxon>Dikarya</taxon>
        <taxon>Ascomycota</taxon>
        <taxon>Saccharomycotina</taxon>
        <taxon>Saccharomycetes</taxon>
        <taxon>Saccharomycetales</taxon>
        <taxon>Saccharomycetaceae</taxon>
        <taxon>Lachancea</taxon>
    </lineage>
</organism>
<dbReference type="Pfam" id="PF00076">
    <property type="entry name" value="RRM_1"/>
    <property type="match status" value="1"/>
</dbReference>
<name>A0A1G4KL18_9SACH</name>
<dbReference type="InterPro" id="IPR000504">
    <property type="entry name" value="RRM_dom"/>
</dbReference>
<evidence type="ECO:0000256" key="3">
    <source>
        <dbReference type="SAM" id="MobiDB-lite"/>
    </source>
</evidence>
<evidence type="ECO:0000256" key="1">
    <source>
        <dbReference type="ARBA" id="ARBA00022884"/>
    </source>
</evidence>
<gene>
    <name evidence="5" type="ORF">LANO_0H03598G</name>
</gene>
<evidence type="ECO:0000256" key="2">
    <source>
        <dbReference type="PROSITE-ProRule" id="PRU00176"/>
    </source>
</evidence>
<feature type="region of interest" description="Disordered" evidence="3">
    <location>
        <begin position="79"/>
        <end position="119"/>
    </location>
</feature>
<feature type="compositionally biased region" description="Basic and acidic residues" evidence="3">
    <location>
        <begin position="356"/>
        <end position="375"/>
    </location>
</feature>
<dbReference type="Gene3D" id="3.30.70.330">
    <property type="match status" value="2"/>
</dbReference>
<dbReference type="AlphaFoldDB" id="A0A1G4KL18"/>
<dbReference type="GO" id="GO:0005730">
    <property type="term" value="C:nucleolus"/>
    <property type="evidence" value="ECO:0007669"/>
    <property type="project" value="TreeGrafter"/>
</dbReference>
<reference evidence="6" key="1">
    <citation type="submission" date="2016-03" db="EMBL/GenBank/DDBJ databases">
        <authorList>
            <person name="Devillers Hugo."/>
        </authorList>
    </citation>
    <scope>NUCLEOTIDE SEQUENCE [LARGE SCALE GENOMIC DNA]</scope>
</reference>
<accession>A0A1G4KL18</accession>
<proteinExistence type="predicted"/>
<dbReference type="FunFam" id="3.30.70.330:FF:000863">
    <property type="entry name" value="Nucleolar protein"/>
    <property type="match status" value="1"/>
</dbReference>
<evidence type="ECO:0000313" key="6">
    <source>
        <dbReference type="Proteomes" id="UP000189911"/>
    </source>
</evidence>
<feature type="compositionally biased region" description="Polar residues" evidence="3">
    <location>
        <begin position="1"/>
        <end position="12"/>
    </location>
</feature>
<evidence type="ECO:0000313" key="5">
    <source>
        <dbReference type="EMBL" id="SCV05261.1"/>
    </source>
</evidence>
<dbReference type="InterPro" id="IPR034226">
    <property type="entry name" value="Nop13/Rnp24_RRM2"/>
</dbReference>
<dbReference type="Proteomes" id="UP000189911">
    <property type="component" value="Chromosome H"/>
</dbReference>
<keyword evidence="6" id="KW-1185">Reference proteome</keyword>
<dbReference type="CDD" id="cd12397">
    <property type="entry name" value="RRM2_Nop13p_fungi"/>
    <property type="match status" value="1"/>
</dbReference>
<sequence length="403" mass="45578">MTVESTNSSKQTDTVKEEKTSSVEDQKIENALKDQTKKRKADDEIEIDLDQTVPLSKKQKRLLRRGKVTLEELNDKFNLDPSSVKEYKKEVAGKSEGDKEDSDNAEDSEKSSSQDSKSKKDKKFGVWIGNLTFDTSKEDLCRFFIAKTRELDDEESRIEQKDIVRINMPLVQNDGKRIKNKGFAHMNFQTEKQMEAVIALSESHLNGRNMLIKSSQSFEGRPDKDDLISLSKNPPSRILFVGNLSFDTSDELLKKHFQHCGEIVKIRMATFQDTGKCKGFAFVDFKNEEGPTAALKDKSCRKIAGRPLRMEFGEDRSKRQVKRRDPSAQDSRPTEPSLREQIVPSAETSAPAAPPIRERKPVKKFREPSFKDKNNRLKSSVALAGAQRASAAIVPSKGKKTTF</sequence>
<feature type="compositionally biased region" description="Basic and acidic residues" evidence="3">
    <location>
        <begin position="107"/>
        <end position="118"/>
    </location>
</feature>
<dbReference type="InterPro" id="IPR012677">
    <property type="entry name" value="Nucleotide-bd_a/b_plait_sf"/>
</dbReference>
<keyword evidence="1 2" id="KW-0694">RNA-binding</keyword>